<organism evidence="2 3">
    <name type="scientific">Pedobacter rhizosphaerae</name>
    <dbReference type="NCBI Taxonomy" id="390241"/>
    <lineage>
        <taxon>Bacteria</taxon>
        <taxon>Pseudomonadati</taxon>
        <taxon>Bacteroidota</taxon>
        <taxon>Sphingobacteriia</taxon>
        <taxon>Sphingobacteriales</taxon>
        <taxon>Sphingobacteriaceae</taxon>
        <taxon>Pedobacter</taxon>
    </lineage>
</organism>
<keyword evidence="1" id="KW-0812">Transmembrane</keyword>
<feature type="transmembrane region" description="Helical" evidence="1">
    <location>
        <begin position="6"/>
        <end position="30"/>
    </location>
</feature>
<keyword evidence="3" id="KW-1185">Reference proteome</keyword>
<dbReference type="EMBL" id="FOGG01000016">
    <property type="protein sequence ID" value="SER78180.1"/>
    <property type="molecule type" value="Genomic_DNA"/>
</dbReference>
<gene>
    <name evidence="2" type="ORF">SAMN04488023_11654</name>
</gene>
<reference evidence="2 3" key="1">
    <citation type="submission" date="2016-10" db="EMBL/GenBank/DDBJ databases">
        <authorList>
            <person name="de Groot N.N."/>
        </authorList>
    </citation>
    <scope>NUCLEOTIDE SEQUENCE [LARGE SCALE GENOMIC DNA]</scope>
    <source>
        <strain evidence="2 3">DSM 18610</strain>
    </source>
</reference>
<dbReference type="Proteomes" id="UP000199572">
    <property type="component" value="Unassembled WGS sequence"/>
</dbReference>
<name>A0A1H9RZG0_9SPHI</name>
<proteinExistence type="predicted"/>
<keyword evidence="1" id="KW-0472">Membrane</keyword>
<dbReference type="AlphaFoldDB" id="A0A1H9RZG0"/>
<sequence>MERKWLLITMLTYNADAVIYLSIFLIIVICPK</sequence>
<keyword evidence="1" id="KW-1133">Transmembrane helix</keyword>
<accession>A0A1H9RZG0</accession>
<evidence type="ECO:0000313" key="2">
    <source>
        <dbReference type="EMBL" id="SER78180.1"/>
    </source>
</evidence>
<evidence type="ECO:0000313" key="3">
    <source>
        <dbReference type="Proteomes" id="UP000199572"/>
    </source>
</evidence>
<evidence type="ECO:0000256" key="1">
    <source>
        <dbReference type="SAM" id="Phobius"/>
    </source>
</evidence>
<protein>
    <submittedName>
        <fullName evidence="2">Uncharacterized protein</fullName>
    </submittedName>
</protein>